<dbReference type="PANTHER" id="PTHR13132:SF29">
    <property type="entry name" value="ALPHA-(1,6)-FUCOSYLTRANSFERASE"/>
    <property type="match status" value="1"/>
</dbReference>
<evidence type="ECO:0000313" key="2">
    <source>
        <dbReference type="EMBL" id="QED36504.1"/>
    </source>
</evidence>
<keyword evidence="3" id="KW-1185">Reference proteome</keyword>
<name>A0A5B8YFI7_9FLAO</name>
<dbReference type="Pfam" id="PF19745">
    <property type="entry name" value="FUT8_N_cat"/>
    <property type="match status" value="1"/>
</dbReference>
<dbReference type="AlphaFoldDB" id="A0A5B8YFI7"/>
<dbReference type="OrthoDB" id="1035290at2"/>
<dbReference type="KEGG" id="anp:FK178_01690"/>
<dbReference type="Gene3D" id="3.40.50.11350">
    <property type="match status" value="1"/>
</dbReference>
<reference evidence="2 3" key="1">
    <citation type="submission" date="2019-08" db="EMBL/GenBank/DDBJ databases">
        <title>Antarcticibacterium arcticum sp. nov., a bacterium isolated from marine sediment of the Canadian Beaufort Sea.</title>
        <authorList>
            <person name="Lee Y.M."/>
            <person name="Baek K."/>
            <person name="Lee D.-H."/>
            <person name="Shin S.C."/>
            <person name="Jin Y.K."/>
            <person name="Park Y."/>
        </authorList>
    </citation>
    <scope>NUCLEOTIDE SEQUENCE [LARGE SCALE GENOMIC DNA]</scope>
    <source>
        <strain evidence="2 3">PAMC 28998</strain>
    </source>
</reference>
<evidence type="ECO:0000259" key="1">
    <source>
        <dbReference type="Pfam" id="PF19745"/>
    </source>
</evidence>
<dbReference type="GO" id="GO:0006487">
    <property type="term" value="P:protein N-linked glycosylation"/>
    <property type="evidence" value="ECO:0007669"/>
    <property type="project" value="TreeGrafter"/>
</dbReference>
<feature type="domain" description="Alpha-(1,6)-fucosyltransferase N- and catalytic" evidence="1">
    <location>
        <begin position="25"/>
        <end position="249"/>
    </location>
</feature>
<dbReference type="PANTHER" id="PTHR13132">
    <property type="entry name" value="ALPHA- 1,6 -FUCOSYLTRANSFERASE"/>
    <property type="match status" value="1"/>
</dbReference>
<evidence type="ECO:0000313" key="3">
    <source>
        <dbReference type="Proteomes" id="UP000321954"/>
    </source>
</evidence>
<proteinExistence type="predicted"/>
<sequence>MNKQQLLENYAELNNSFKEKITFHLGAEAGFFSEFNNMVLAMLYCLSKEIKFTLYSKKANFALEKGWNDFFEPFCEETDFFLHSRYNRRAYQIKNQRKLPPKVLKLLTGNEYLTQDIWDSFRSEEFSRKKFNIPQLGLNNSSLLEATQKIIHMIWNYNANSQKIIENHVNMLNLLGNYISVHIRAGDKTLEANTFDFHHYMKKAQKVGHTKKAFILTDNYTVFEDLKRYYSNWEFFTLCSSSERGYVHSEFRKRDKNEKYLQHLKLFASLDVCAASEKFIGTYSSNPGMFMGMRIGEDKCACIDYDAWKLW</sequence>
<accession>A0A5B8YFI7</accession>
<protein>
    <recommendedName>
        <fullName evidence="1">Alpha-(1,6)-fucosyltransferase N- and catalytic domain-containing protein</fullName>
    </recommendedName>
</protein>
<dbReference type="EMBL" id="CP042476">
    <property type="protein sequence ID" value="QED36504.1"/>
    <property type="molecule type" value="Genomic_DNA"/>
</dbReference>
<gene>
    <name evidence="2" type="ORF">FK178_01690</name>
</gene>
<dbReference type="InterPro" id="IPR045573">
    <property type="entry name" value="Fut8_N_cat"/>
</dbReference>
<dbReference type="Proteomes" id="UP000321954">
    <property type="component" value="Chromosome"/>
</dbReference>
<dbReference type="GO" id="GO:0046921">
    <property type="term" value="F:alpha-(1-&gt;6)-fucosyltransferase activity"/>
    <property type="evidence" value="ECO:0007669"/>
    <property type="project" value="TreeGrafter"/>
</dbReference>
<organism evidence="2 3">
    <name type="scientific">Antarcticibacterium arcticum</name>
    <dbReference type="NCBI Taxonomy" id="2585771"/>
    <lineage>
        <taxon>Bacteria</taxon>
        <taxon>Pseudomonadati</taxon>
        <taxon>Bacteroidota</taxon>
        <taxon>Flavobacteriia</taxon>
        <taxon>Flavobacteriales</taxon>
        <taxon>Flavobacteriaceae</taxon>
        <taxon>Antarcticibacterium</taxon>
    </lineage>
</organism>
<dbReference type="RefSeq" id="WP_146830377.1">
    <property type="nucleotide sequence ID" value="NZ_CP042476.1"/>
</dbReference>